<proteinExistence type="predicted"/>
<reference evidence="3" key="1">
    <citation type="submission" date="2019-12" db="EMBL/GenBank/DDBJ databases">
        <title>An insight into the sialome of adult female Ixodes ricinus ticks feeding for 6 days.</title>
        <authorList>
            <person name="Perner J."/>
            <person name="Ribeiro J.M.C."/>
        </authorList>
    </citation>
    <scope>NUCLEOTIDE SEQUENCE</scope>
    <source>
        <strain evidence="3">Semi-engorged</strain>
        <tissue evidence="3">Salivary glands</tissue>
    </source>
</reference>
<evidence type="ECO:0000313" key="3">
    <source>
        <dbReference type="EMBL" id="MXU87292.1"/>
    </source>
</evidence>
<evidence type="ECO:0000256" key="2">
    <source>
        <dbReference type="SAM" id="SignalP"/>
    </source>
</evidence>
<dbReference type="AlphaFoldDB" id="A0A6B0U445"/>
<feature type="compositionally biased region" description="Basic and acidic residues" evidence="1">
    <location>
        <begin position="86"/>
        <end position="95"/>
    </location>
</feature>
<name>A0A6B0U445_IXORI</name>
<sequence length="95" mass="10678">MWALRVLLCEVRPVCGRLVAGALGGGRQRKPPTRCPRPKGQSWRLLRLVRENCSCVAPERCYLACHPSGTRVLEESRSGPSESYGGEEHERRQFS</sequence>
<evidence type="ECO:0000256" key="1">
    <source>
        <dbReference type="SAM" id="MobiDB-lite"/>
    </source>
</evidence>
<feature type="region of interest" description="Disordered" evidence="1">
    <location>
        <begin position="71"/>
        <end position="95"/>
    </location>
</feature>
<keyword evidence="2" id="KW-0732">Signal</keyword>
<feature type="chain" id="PRO_5025332485" evidence="2">
    <location>
        <begin position="17"/>
        <end position="95"/>
    </location>
</feature>
<feature type="signal peptide" evidence="2">
    <location>
        <begin position="1"/>
        <end position="16"/>
    </location>
</feature>
<organism evidence="3">
    <name type="scientific">Ixodes ricinus</name>
    <name type="common">Common tick</name>
    <name type="synonym">Acarus ricinus</name>
    <dbReference type="NCBI Taxonomy" id="34613"/>
    <lineage>
        <taxon>Eukaryota</taxon>
        <taxon>Metazoa</taxon>
        <taxon>Ecdysozoa</taxon>
        <taxon>Arthropoda</taxon>
        <taxon>Chelicerata</taxon>
        <taxon>Arachnida</taxon>
        <taxon>Acari</taxon>
        <taxon>Parasitiformes</taxon>
        <taxon>Ixodida</taxon>
        <taxon>Ixodoidea</taxon>
        <taxon>Ixodidae</taxon>
        <taxon>Ixodinae</taxon>
        <taxon>Ixodes</taxon>
    </lineage>
</organism>
<protein>
    <submittedName>
        <fullName evidence="3">Putative secreted protein</fullName>
    </submittedName>
</protein>
<dbReference type="EMBL" id="GIFC01005209">
    <property type="protein sequence ID" value="MXU87292.1"/>
    <property type="molecule type" value="Transcribed_RNA"/>
</dbReference>
<accession>A0A6B0U445</accession>